<evidence type="ECO:0000256" key="1">
    <source>
        <dbReference type="SAM" id="MobiDB-lite"/>
    </source>
</evidence>
<organism evidence="2 3">
    <name type="scientific">Streptomyces viridochromogenes</name>
    <dbReference type="NCBI Taxonomy" id="1938"/>
    <lineage>
        <taxon>Bacteria</taxon>
        <taxon>Bacillati</taxon>
        <taxon>Actinomycetota</taxon>
        <taxon>Actinomycetes</taxon>
        <taxon>Kitasatosporales</taxon>
        <taxon>Streptomycetaceae</taxon>
        <taxon>Streptomyces</taxon>
    </lineage>
</organism>
<comment type="caution">
    <text evidence="2">The sequence shown here is derived from an EMBL/GenBank/DDBJ whole genome shotgun (WGS) entry which is preliminary data.</text>
</comment>
<dbReference type="PATRIC" id="fig|1938.3.peg.4011"/>
<name>A0A0J7ZE52_STRVR</name>
<dbReference type="EMBL" id="LFNT01000013">
    <property type="protein sequence ID" value="KMS74396.1"/>
    <property type="molecule type" value="Genomic_DNA"/>
</dbReference>
<sequence>MRNEQPDETPVGRLRTQLLSAFDQFDREREAEQHQDEASESSGLARLAKEYARATTATARAALAERVGPSLSLAEAGVIRRTAKAVEGALPNVIVAARVDGWTAAEIATELGVTASYVHRILRNNPWDAAWTMYRATGDGMWEPVESGNLCATESATSVAEQILGERLDVALARSGARVCVWRTGEEGDPDDARFTAEHDGDTIRDH</sequence>
<reference evidence="2 3" key="1">
    <citation type="submission" date="2015-06" db="EMBL/GenBank/DDBJ databases">
        <authorList>
            <person name="Ju K.-S."/>
            <person name="Doroghazi J.R."/>
            <person name="Metcalf W.W."/>
        </authorList>
    </citation>
    <scope>NUCLEOTIDE SEQUENCE [LARGE SCALE GENOMIC DNA]</scope>
    <source>
        <strain evidence="2 3">NRRL 3414</strain>
    </source>
</reference>
<accession>A0A0J7ZE52</accession>
<gene>
    <name evidence="2" type="ORF">ACM01_13960</name>
</gene>
<proteinExistence type="predicted"/>
<protein>
    <submittedName>
        <fullName evidence="2">Uncharacterized protein</fullName>
    </submittedName>
</protein>
<dbReference type="Proteomes" id="UP000037432">
    <property type="component" value="Unassembled WGS sequence"/>
</dbReference>
<feature type="compositionally biased region" description="Basic and acidic residues" evidence="1">
    <location>
        <begin position="191"/>
        <end position="207"/>
    </location>
</feature>
<dbReference type="AlphaFoldDB" id="A0A0J7ZE52"/>
<feature type="region of interest" description="Disordered" evidence="1">
    <location>
        <begin position="188"/>
        <end position="207"/>
    </location>
</feature>
<evidence type="ECO:0000313" key="3">
    <source>
        <dbReference type="Proteomes" id="UP000037432"/>
    </source>
</evidence>
<evidence type="ECO:0000313" key="2">
    <source>
        <dbReference type="EMBL" id="KMS74396.1"/>
    </source>
</evidence>
<dbReference type="RefSeq" id="WP_048581514.1">
    <property type="nucleotide sequence ID" value="NZ_LFNT01000013.1"/>
</dbReference>
<dbReference type="OrthoDB" id="4329529at2"/>
<feature type="compositionally biased region" description="Basic and acidic residues" evidence="1">
    <location>
        <begin position="25"/>
        <end position="37"/>
    </location>
</feature>
<feature type="region of interest" description="Disordered" evidence="1">
    <location>
        <begin position="25"/>
        <end position="44"/>
    </location>
</feature>